<evidence type="ECO:0000313" key="13">
    <source>
        <dbReference type="Proteomes" id="UP000193920"/>
    </source>
</evidence>
<evidence type="ECO:0000256" key="9">
    <source>
        <dbReference type="SAM" id="MobiDB-lite"/>
    </source>
</evidence>
<evidence type="ECO:0000256" key="10">
    <source>
        <dbReference type="SAM" id="Phobius"/>
    </source>
</evidence>
<protein>
    <recommendedName>
        <fullName evidence="11">J domain-containing protein</fullName>
    </recommendedName>
</protein>
<evidence type="ECO:0000256" key="5">
    <source>
        <dbReference type="ARBA" id="ARBA00022927"/>
    </source>
</evidence>
<keyword evidence="6 10" id="KW-1133">Transmembrane helix</keyword>
<dbReference type="PANTHER" id="PTHR24075:SF0">
    <property type="entry name" value="TRANSLOCATION PROTEIN SEC63 HOMOLOG"/>
    <property type="match status" value="1"/>
</dbReference>
<feature type="transmembrane region" description="Helical" evidence="10">
    <location>
        <begin position="70"/>
        <end position="88"/>
    </location>
</feature>
<dbReference type="SUPFAM" id="SSF158702">
    <property type="entry name" value="Sec63 N-terminal domain-like"/>
    <property type="match status" value="1"/>
</dbReference>
<comment type="caution">
    <text evidence="12">The sequence shown here is derived from an EMBL/GenBank/DDBJ whole genome shotgun (WGS) entry which is preliminary data.</text>
</comment>
<dbReference type="PRINTS" id="PR00625">
    <property type="entry name" value="JDOMAIN"/>
</dbReference>
<dbReference type="Pfam" id="PF00226">
    <property type="entry name" value="DnaJ"/>
    <property type="match status" value="1"/>
</dbReference>
<dbReference type="AlphaFoldDB" id="A0A1Y2DRS6"/>
<evidence type="ECO:0000256" key="8">
    <source>
        <dbReference type="ARBA" id="ARBA00023186"/>
    </source>
</evidence>
<keyword evidence="13" id="KW-1185">Reference proteome</keyword>
<dbReference type="PROSITE" id="PS50076">
    <property type="entry name" value="DNAJ_2"/>
    <property type="match status" value="1"/>
</dbReference>
<reference evidence="12 13" key="1">
    <citation type="submission" date="2016-08" db="EMBL/GenBank/DDBJ databases">
        <title>A Parts List for Fungal Cellulosomes Revealed by Comparative Genomics.</title>
        <authorList>
            <consortium name="DOE Joint Genome Institute"/>
            <person name="Haitjema C.H."/>
            <person name="Gilmore S.P."/>
            <person name="Henske J.K."/>
            <person name="Solomon K.V."/>
            <person name="De Groot R."/>
            <person name="Kuo A."/>
            <person name="Mondo S.J."/>
            <person name="Salamov A.A."/>
            <person name="Labutti K."/>
            <person name="Zhao Z."/>
            <person name="Chiniquy J."/>
            <person name="Barry K."/>
            <person name="Brewer H.M."/>
            <person name="Purvine S.O."/>
            <person name="Wright A.T."/>
            <person name="Boxma B."/>
            <person name="Van Alen T."/>
            <person name="Hackstein J.H."/>
            <person name="Baker S.E."/>
            <person name="Grigoriev I.V."/>
            <person name="O'Malley M.A."/>
        </authorList>
    </citation>
    <scope>NUCLEOTIDE SEQUENCE [LARGE SCALE GENOMIC DNA]</scope>
    <source>
        <strain evidence="12 13">G1</strain>
    </source>
</reference>
<evidence type="ECO:0000256" key="7">
    <source>
        <dbReference type="ARBA" id="ARBA00023136"/>
    </source>
</evidence>
<gene>
    <name evidence="12" type="ORF">LY90DRAFT_668391</name>
</gene>
<dbReference type="Pfam" id="PF02889">
    <property type="entry name" value="Sec63"/>
    <property type="match status" value="1"/>
</dbReference>
<dbReference type="Gene3D" id="1.10.3380.10">
    <property type="entry name" value="Sec63 N-terminal domain-like domain"/>
    <property type="match status" value="1"/>
</dbReference>
<evidence type="ECO:0000256" key="2">
    <source>
        <dbReference type="ARBA" id="ARBA00022448"/>
    </source>
</evidence>
<dbReference type="InterPro" id="IPR004179">
    <property type="entry name" value="Sec63-dom"/>
</dbReference>
<keyword evidence="4" id="KW-0256">Endoplasmic reticulum</keyword>
<feature type="transmembrane region" description="Helical" evidence="10">
    <location>
        <begin position="190"/>
        <end position="212"/>
    </location>
</feature>
<dbReference type="GO" id="GO:0006620">
    <property type="term" value="P:post-translational protein targeting to endoplasmic reticulum membrane"/>
    <property type="evidence" value="ECO:0007669"/>
    <property type="project" value="TreeGrafter"/>
</dbReference>
<dbReference type="InterPro" id="IPR035892">
    <property type="entry name" value="C2_domain_sf"/>
</dbReference>
<dbReference type="Gene3D" id="1.10.150.20">
    <property type="entry name" value="5' to 3' exonuclease, C-terminal subdomain"/>
    <property type="match status" value="1"/>
</dbReference>
<evidence type="ECO:0000256" key="4">
    <source>
        <dbReference type="ARBA" id="ARBA00022824"/>
    </source>
</evidence>
<keyword evidence="3 10" id="KW-0812">Transmembrane</keyword>
<dbReference type="GO" id="GO:0003723">
    <property type="term" value="F:RNA binding"/>
    <property type="evidence" value="ECO:0007669"/>
    <property type="project" value="TreeGrafter"/>
</dbReference>
<organism evidence="12 13">
    <name type="scientific">Neocallimastix californiae</name>
    <dbReference type="NCBI Taxonomy" id="1754190"/>
    <lineage>
        <taxon>Eukaryota</taxon>
        <taxon>Fungi</taxon>
        <taxon>Fungi incertae sedis</taxon>
        <taxon>Chytridiomycota</taxon>
        <taxon>Chytridiomycota incertae sedis</taxon>
        <taxon>Neocallimastigomycetes</taxon>
        <taxon>Neocallimastigales</taxon>
        <taxon>Neocallimastigaceae</taxon>
        <taxon>Neocallimastix</taxon>
    </lineage>
</organism>
<dbReference type="EMBL" id="MCOG01000058">
    <property type="protein sequence ID" value="ORY61973.1"/>
    <property type="molecule type" value="Genomic_DNA"/>
</dbReference>
<dbReference type="SMART" id="SM00973">
    <property type="entry name" value="Sec63"/>
    <property type="match status" value="1"/>
</dbReference>
<dbReference type="GO" id="GO:0008320">
    <property type="term" value="F:protein transmembrane transporter activity"/>
    <property type="evidence" value="ECO:0007669"/>
    <property type="project" value="TreeGrafter"/>
</dbReference>
<name>A0A1Y2DRS6_9FUNG</name>
<sequence>MKYDYDETGANFSYFILSLLILFLVPYTIHCIRSIGGKKEKTTHSEVLLTEAKKARLNAKKGDKSSSLKYVILIGGWILLGLLVYKVMNTEVDYVEWDPYQIMELKKSSTPAQIKKQYKLLGLKYHPDKVDEKDRATAEDRWIEITKAYKVLTDDEARRNFEEYGHPDGKQSFSLGIALPAWLAESSNSFIVLILYSSVFAVALPILVHRWWKNSKSYTRDKLLQSTMARFYHEVKEKTSINALLEIIANSPEYEKCRIQNANMGVFSVEDALTELSEKVKLAMSAFASERWDKTKKYRQEHPRAFRNSLLLHAHLFRIPTDNKKLQEEQEAVIENALRLLGGVLQISVAHSWLDVTINCIELGQLIIQAMPPYQHALFQLPYINPEIIKHCDTKKRKINTITDLLNLSDEDRRSLLRTLDDDQYNKVVEVAKSFPRIKVTNVEFKVLGEREDEAAIAPGVFVTCFIKLRQIRYDEPETVEGEEYIDTEINEVEEKKEKMRTLFDKAVNPNDPIYAPYLMMEKRPGWWLMMGNPQVNKSLTPPTKINDLVDEKVLRFTFQAPPKTGTFPITLYVKSDCSLGFDIVQEVKLVVVPAPKYHVFEDEISEPEEDSLAGQLAAMKQEMANEKKKNAAKKNDDDDEDSSDYESSDDE</sequence>
<dbReference type="InterPro" id="IPR014756">
    <property type="entry name" value="Ig_E-set"/>
</dbReference>
<keyword evidence="2" id="KW-0813">Transport</keyword>
<keyword evidence="8" id="KW-0143">Chaperone</keyword>
<feature type="domain" description="J" evidence="11">
    <location>
        <begin position="98"/>
        <end position="165"/>
    </location>
</feature>
<dbReference type="Proteomes" id="UP000193920">
    <property type="component" value="Unassembled WGS sequence"/>
</dbReference>
<proteinExistence type="predicted"/>
<feature type="transmembrane region" description="Helical" evidence="10">
    <location>
        <begin position="12"/>
        <end position="32"/>
    </location>
</feature>
<dbReference type="STRING" id="1754190.A0A1Y2DRS6"/>
<evidence type="ECO:0000259" key="11">
    <source>
        <dbReference type="PROSITE" id="PS50076"/>
    </source>
</evidence>
<dbReference type="SUPFAM" id="SSF81296">
    <property type="entry name" value="E set domains"/>
    <property type="match status" value="1"/>
</dbReference>
<dbReference type="GO" id="GO:0006614">
    <property type="term" value="P:SRP-dependent cotranslational protein targeting to membrane"/>
    <property type="evidence" value="ECO:0007669"/>
    <property type="project" value="TreeGrafter"/>
</dbReference>
<accession>A0A1Y2DRS6</accession>
<evidence type="ECO:0000256" key="1">
    <source>
        <dbReference type="ARBA" id="ARBA00004477"/>
    </source>
</evidence>
<dbReference type="CDD" id="cd06257">
    <property type="entry name" value="DnaJ"/>
    <property type="match status" value="1"/>
</dbReference>
<dbReference type="OrthoDB" id="1734229at2759"/>
<dbReference type="GO" id="GO:0031207">
    <property type="term" value="C:Sec62/Sec63 complex"/>
    <property type="evidence" value="ECO:0007669"/>
    <property type="project" value="TreeGrafter"/>
</dbReference>
<dbReference type="InterPro" id="IPR001623">
    <property type="entry name" value="DnaJ_domain"/>
</dbReference>
<keyword evidence="5" id="KW-0653">Protein transport</keyword>
<feature type="compositionally biased region" description="Acidic residues" evidence="9">
    <location>
        <begin position="638"/>
        <end position="652"/>
    </location>
</feature>
<feature type="region of interest" description="Disordered" evidence="9">
    <location>
        <begin position="624"/>
        <end position="652"/>
    </location>
</feature>
<evidence type="ECO:0000256" key="6">
    <source>
        <dbReference type="ARBA" id="ARBA00022989"/>
    </source>
</evidence>
<evidence type="ECO:0000313" key="12">
    <source>
        <dbReference type="EMBL" id="ORY61973.1"/>
    </source>
</evidence>
<dbReference type="Gene3D" id="2.60.40.150">
    <property type="entry name" value="C2 domain"/>
    <property type="match status" value="1"/>
</dbReference>
<keyword evidence="7 10" id="KW-0472">Membrane</keyword>
<dbReference type="InterPro" id="IPR036869">
    <property type="entry name" value="J_dom_sf"/>
</dbReference>
<dbReference type="SMART" id="SM00271">
    <property type="entry name" value="DnaJ"/>
    <property type="match status" value="1"/>
</dbReference>
<feature type="compositionally biased region" description="Basic and acidic residues" evidence="9">
    <location>
        <begin position="624"/>
        <end position="637"/>
    </location>
</feature>
<dbReference type="PANTHER" id="PTHR24075">
    <property type="entry name" value="SEC63 DOMAIN-CONTAINING"/>
    <property type="match status" value="1"/>
</dbReference>
<dbReference type="Gene3D" id="1.10.287.110">
    <property type="entry name" value="DnaJ domain"/>
    <property type="match status" value="1"/>
</dbReference>
<comment type="subcellular location">
    <subcellularLocation>
        <location evidence="1">Endoplasmic reticulum membrane</location>
        <topology evidence="1">Multi-pass membrane protein</topology>
    </subcellularLocation>
</comment>
<dbReference type="SUPFAM" id="SSF46565">
    <property type="entry name" value="Chaperone J-domain"/>
    <property type="match status" value="1"/>
</dbReference>
<evidence type="ECO:0000256" key="3">
    <source>
        <dbReference type="ARBA" id="ARBA00022692"/>
    </source>
</evidence>